<dbReference type="Proteomes" id="UP000010847">
    <property type="component" value="Chromosome"/>
</dbReference>
<dbReference type="HOGENOM" id="CLU_054549_1_1_9"/>
<accession>W0EFH5</accession>
<sequence>MIRIKEPWETVKLFCQSLLYEKQEDCLLCGNVGGPICSNCEAEYFHPERGRCQHCGKLIMKEHLLCLDCSEGRGPKGLERVAAWGHYTGAWRDFIHAVKFKSQPYLLKKIVHPFSDWAIRNLPPPDVLIPVPMHPERLAERGFNQSSVLASALHWELGIPLVEGLERLTPTTPQVGLSRRDRLHNLTGVFALSGLGKEWGIKGRRIWLIDDVVTTGATLESCTHVLRDQGAMKVYGLTLAAGLQKESEN</sequence>
<dbReference type="InterPro" id="IPR051910">
    <property type="entry name" value="ComF/GntX_DNA_util-trans"/>
</dbReference>
<protein>
    <submittedName>
        <fullName evidence="2">Amidophosphoribosyltransferase</fullName>
    </submittedName>
</protein>
<dbReference type="OrthoDB" id="9779910at2"/>
<comment type="similarity">
    <text evidence="1">Belongs to the ComF/GntX family.</text>
</comment>
<dbReference type="EMBL" id="CP007032">
    <property type="protein sequence ID" value="AHF08248.1"/>
    <property type="molecule type" value="Genomic_DNA"/>
</dbReference>
<dbReference type="CDD" id="cd06223">
    <property type="entry name" value="PRTases_typeI"/>
    <property type="match status" value="1"/>
</dbReference>
<dbReference type="Gene3D" id="3.40.50.2020">
    <property type="match status" value="1"/>
</dbReference>
<keyword evidence="2" id="KW-0328">Glycosyltransferase</keyword>
<keyword evidence="2" id="KW-0808">Transferase</keyword>
<dbReference type="PANTHER" id="PTHR47505:SF1">
    <property type="entry name" value="DNA UTILIZATION PROTEIN YHGH"/>
    <property type="match status" value="1"/>
</dbReference>
<dbReference type="PANTHER" id="PTHR47505">
    <property type="entry name" value="DNA UTILIZATION PROTEIN YHGH"/>
    <property type="match status" value="1"/>
</dbReference>
<name>W0EFH5_9FIRM</name>
<proteinExistence type="inferred from homology"/>
<organism evidence="2 3">
    <name type="scientific">Desulfitobacterium metallireducens DSM 15288</name>
    <dbReference type="NCBI Taxonomy" id="871968"/>
    <lineage>
        <taxon>Bacteria</taxon>
        <taxon>Bacillati</taxon>
        <taxon>Bacillota</taxon>
        <taxon>Clostridia</taxon>
        <taxon>Eubacteriales</taxon>
        <taxon>Desulfitobacteriaceae</taxon>
        <taxon>Desulfitobacterium</taxon>
    </lineage>
</organism>
<dbReference type="eggNOG" id="COG1040">
    <property type="taxonomic scope" value="Bacteria"/>
</dbReference>
<dbReference type="InterPro" id="IPR029057">
    <property type="entry name" value="PRTase-like"/>
</dbReference>
<dbReference type="RefSeq" id="WP_006716846.1">
    <property type="nucleotide sequence ID" value="NZ_CP007032.1"/>
</dbReference>
<dbReference type="AlphaFoldDB" id="W0EFH5"/>
<evidence type="ECO:0000256" key="1">
    <source>
        <dbReference type="ARBA" id="ARBA00008007"/>
    </source>
</evidence>
<dbReference type="KEGG" id="dmt:DESME_15345"/>
<dbReference type="SUPFAM" id="SSF53271">
    <property type="entry name" value="PRTase-like"/>
    <property type="match status" value="1"/>
</dbReference>
<dbReference type="STRING" id="871968.DESME_15345"/>
<dbReference type="GO" id="GO:0016757">
    <property type="term" value="F:glycosyltransferase activity"/>
    <property type="evidence" value="ECO:0007669"/>
    <property type="project" value="UniProtKB-KW"/>
</dbReference>
<evidence type="ECO:0000313" key="2">
    <source>
        <dbReference type="EMBL" id="AHF08248.1"/>
    </source>
</evidence>
<reference evidence="2 3" key="1">
    <citation type="submission" date="2013-12" db="EMBL/GenBank/DDBJ databases">
        <authorList>
            <consortium name="DOE Joint Genome Institute"/>
            <person name="Smidt H."/>
            <person name="Huntemann M."/>
            <person name="Han J."/>
            <person name="Chen A."/>
            <person name="Kyrpides N."/>
            <person name="Mavromatis K."/>
            <person name="Markowitz V."/>
            <person name="Palaniappan K."/>
            <person name="Ivanova N."/>
            <person name="Schaumberg A."/>
            <person name="Pati A."/>
            <person name="Liolios K."/>
            <person name="Nordberg H.P."/>
            <person name="Cantor M.N."/>
            <person name="Hua S.X."/>
            <person name="Woyke T."/>
        </authorList>
    </citation>
    <scope>NUCLEOTIDE SEQUENCE [LARGE SCALE GENOMIC DNA]</scope>
    <source>
        <strain evidence="3">DSM 15288</strain>
    </source>
</reference>
<gene>
    <name evidence="2" type="ORF">DESME_15345</name>
</gene>
<dbReference type="InterPro" id="IPR000836">
    <property type="entry name" value="PRTase_dom"/>
</dbReference>
<keyword evidence="3" id="KW-1185">Reference proteome</keyword>
<evidence type="ECO:0000313" key="3">
    <source>
        <dbReference type="Proteomes" id="UP000010847"/>
    </source>
</evidence>